<dbReference type="eggNOG" id="COG0406">
    <property type="taxonomic scope" value="Bacteria"/>
</dbReference>
<dbReference type="InterPro" id="IPR029033">
    <property type="entry name" value="His_PPase_superfam"/>
</dbReference>
<keyword evidence="2" id="KW-1185">Reference proteome</keyword>
<dbReference type="Pfam" id="PF00300">
    <property type="entry name" value="His_Phos_1"/>
    <property type="match status" value="1"/>
</dbReference>
<dbReference type="EMBL" id="CP001802">
    <property type="protein sequence ID" value="ACY21063.1"/>
    <property type="molecule type" value="Genomic_DNA"/>
</dbReference>
<evidence type="ECO:0000313" key="1">
    <source>
        <dbReference type="EMBL" id="ACY21063.1"/>
    </source>
</evidence>
<dbReference type="InterPro" id="IPR013078">
    <property type="entry name" value="His_Pase_superF_clade-1"/>
</dbReference>
<dbReference type="AlphaFoldDB" id="D0L8P6"/>
<organism evidence="1 2">
    <name type="scientific">Gordonia bronchialis (strain ATCC 25592 / DSM 43247 / BCRC 13721 / JCM 3198 / KCTC 3076 / NBRC 16047 / NCTC 10667)</name>
    <name type="common">Rhodococcus bronchialis</name>
    <dbReference type="NCBI Taxonomy" id="526226"/>
    <lineage>
        <taxon>Bacteria</taxon>
        <taxon>Bacillati</taxon>
        <taxon>Actinomycetota</taxon>
        <taxon>Actinomycetes</taxon>
        <taxon>Mycobacteriales</taxon>
        <taxon>Gordoniaceae</taxon>
        <taxon>Gordonia</taxon>
    </lineage>
</organism>
<dbReference type="Proteomes" id="UP000001219">
    <property type="component" value="Chromosome"/>
</dbReference>
<gene>
    <name evidence="1" type="ordered locus">Gbro_1805</name>
</gene>
<reference evidence="1 2" key="2">
    <citation type="journal article" date="2010" name="Stand. Genomic Sci.">
        <title>Complete genome sequence of Gordonia bronchialis type strain (3410).</title>
        <authorList>
            <person name="Ivanova N."/>
            <person name="Sikorski J."/>
            <person name="Jando M."/>
            <person name="Lapidus A."/>
            <person name="Nolan M."/>
            <person name="Lucas S."/>
            <person name="Del Rio T.G."/>
            <person name="Tice H."/>
            <person name="Copeland A."/>
            <person name="Cheng J.F."/>
            <person name="Chen F."/>
            <person name="Bruce D."/>
            <person name="Goodwin L."/>
            <person name="Pitluck S."/>
            <person name="Mavromatis K."/>
            <person name="Ovchinnikova G."/>
            <person name="Pati A."/>
            <person name="Chen A."/>
            <person name="Palaniappan K."/>
            <person name="Land M."/>
            <person name="Hauser L."/>
            <person name="Chang Y.J."/>
            <person name="Jeffries C.D."/>
            <person name="Chain P."/>
            <person name="Saunders E."/>
            <person name="Han C."/>
            <person name="Detter J.C."/>
            <person name="Brettin T."/>
            <person name="Rohde M."/>
            <person name="Goker M."/>
            <person name="Bristow J."/>
            <person name="Eisen J.A."/>
            <person name="Markowitz V."/>
            <person name="Hugenholtz P."/>
            <person name="Klenk H.P."/>
            <person name="Kyrpides N.C."/>
        </authorList>
    </citation>
    <scope>NUCLEOTIDE SEQUENCE [LARGE SCALE GENOMIC DNA]</scope>
    <source>
        <strain evidence="2">ATCC 25592 / DSM 43247 / BCRC 13721 / JCM 3198 / KCTC 3076 / NBRC 16047 / NCTC 10667</strain>
    </source>
</reference>
<dbReference type="RefSeq" id="WP_012833625.1">
    <property type="nucleotide sequence ID" value="NC_013441.1"/>
</dbReference>
<dbReference type="Gene3D" id="3.40.50.1240">
    <property type="entry name" value="Phosphoglycerate mutase-like"/>
    <property type="match status" value="1"/>
</dbReference>
<evidence type="ECO:0000313" key="2">
    <source>
        <dbReference type="Proteomes" id="UP000001219"/>
    </source>
</evidence>
<proteinExistence type="predicted"/>
<name>D0L8P6_GORB4</name>
<dbReference type="KEGG" id="gbr:Gbro_1805"/>
<dbReference type="STRING" id="526226.Gbro_1805"/>
<protein>
    <submittedName>
        <fullName evidence="1">Phosphoglycerate mutase</fullName>
    </submittedName>
</protein>
<dbReference type="HOGENOM" id="CLU_033323_6_0_11"/>
<sequence>MLIITAGRTGPNRALRFGGDASLDDAGRRSVMALALPDHFGMVAVGPERAATETAALVGSGRVAGRVVDDLRTLDVGAWTGRLPEEIPPPELGAWFADPASHPHGGESISDFVARIQAWRTTTSVSACVVSMPVAQALLVDDPARYFAVEVRPATIYQR</sequence>
<dbReference type="OrthoDB" id="7502553at2"/>
<reference evidence="2" key="1">
    <citation type="submission" date="2009-10" db="EMBL/GenBank/DDBJ databases">
        <title>The complete chromosome of Gordonia bronchialis DSM 43247.</title>
        <authorList>
            <consortium name="US DOE Joint Genome Institute (JGI-PGF)"/>
            <person name="Lucas S."/>
            <person name="Copeland A."/>
            <person name="Lapidus A."/>
            <person name="Glavina del Rio T."/>
            <person name="Dalin E."/>
            <person name="Tice H."/>
            <person name="Bruce D."/>
            <person name="Goodwin L."/>
            <person name="Pitluck S."/>
            <person name="Kyrpides N."/>
            <person name="Mavromatis K."/>
            <person name="Ivanova N."/>
            <person name="Ovchinnikova G."/>
            <person name="Saunders E."/>
            <person name="Brettin T."/>
            <person name="Detter J.C."/>
            <person name="Han C."/>
            <person name="Larimer F."/>
            <person name="Land M."/>
            <person name="Hauser L."/>
            <person name="Markowitz V."/>
            <person name="Cheng J.-F."/>
            <person name="Hugenholtz P."/>
            <person name="Woyke T."/>
            <person name="Wu D."/>
            <person name="Jando M."/>
            <person name="Schneider S."/>
            <person name="Goeker M."/>
            <person name="Klenk H.-P."/>
            <person name="Eisen J.A."/>
        </authorList>
    </citation>
    <scope>NUCLEOTIDE SEQUENCE [LARGE SCALE GENOMIC DNA]</scope>
    <source>
        <strain evidence="2">ATCC 25592 / DSM 43247 / BCRC 13721 / JCM 3198 / KCTC 3076 / NBRC 16047 / NCTC 10667</strain>
    </source>
</reference>
<dbReference type="SUPFAM" id="SSF53254">
    <property type="entry name" value="Phosphoglycerate mutase-like"/>
    <property type="match status" value="1"/>
</dbReference>
<accession>D0L8P6</accession>